<reference evidence="7" key="3">
    <citation type="submission" date="2025-09" db="UniProtKB">
        <authorList>
            <consortium name="Ensembl"/>
        </authorList>
    </citation>
    <scope>IDENTIFICATION</scope>
</reference>
<dbReference type="PANTHER" id="PTHR19367:SF18">
    <property type="entry name" value="T CELL RECEPTOR ALPHA VARIABLE 16"/>
    <property type="match status" value="1"/>
</dbReference>
<keyword evidence="2" id="KW-1064">Adaptive immunity</keyword>
<keyword evidence="5" id="KW-0391">Immunity</keyword>
<keyword evidence="4" id="KW-0393">Immunoglobulin domain</keyword>
<evidence type="ECO:0000313" key="7">
    <source>
        <dbReference type="Ensembl" id="ENSLOCP00000021415.1"/>
    </source>
</evidence>
<proteinExistence type="predicted"/>
<dbReference type="Ensembl" id="ENSLOCT00000021452.1">
    <property type="protein sequence ID" value="ENSLOCP00000021415.1"/>
    <property type="gene ID" value="ENSLOCG00000017310.1"/>
</dbReference>
<dbReference type="InterPro" id="IPR007110">
    <property type="entry name" value="Ig-like_dom"/>
</dbReference>
<reference evidence="8" key="1">
    <citation type="submission" date="2011-12" db="EMBL/GenBank/DDBJ databases">
        <title>The Draft Genome of Lepisosteus oculatus.</title>
        <authorList>
            <consortium name="The Broad Institute Genome Assembly &amp; Analysis Group"/>
            <consortium name="Computational R&amp;D Group"/>
            <consortium name="and Sequencing Platform"/>
            <person name="Di Palma F."/>
            <person name="Alfoldi J."/>
            <person name="Johnson J."/>
            <person name="Berlin A."/>
            <person name="Gnerre S."/>
            <person name="Jaffe D."/>
            <person name="MacCallum I."/>
            <person name="Young S."/>
            <person name="Walker B.J."/>
            <person name="Lander E.S."/>
            <person name="Lindblad-Toh K."/>
        </authorList>
    </citation>
    <scope>NUCLEOTIDE SEQUENCE [LARGE SCALE GENOMIC DNA]</scope>
</reference>
<keyword evidence="5" id="KW-1279">T cell receptor</keyword>
<dbReference type="GO" id="GO:0002250">
    <property type="term" value="P:adaptive immune response"/>
    <property type="evidence" value="ECO:0007669"/>
    <property type="project" value="UniProtKB-KW"/>
</dbReference>
<dbReference type="Bgee" id="ENSLOCG00000017310">
    <property type="expression patterns" value="Expressed in bone element and 5 other cell types or tissues"/>
</dbReference>
<accession>W5NLA6</accession>
<dbReference type="SUPFAM" id="SSF48726">
    <property type="entry name" value="Immunoglobulin"/>
    <property type="match status" value="1"/>
</dbReference>
<dbReference type="GO" id="GO:0042101">
    <property type="term" value="C:T cell receptor complex"/>
    <property type="evidence" value="ECO:0007669"/>
    <property type="project" value="UniProtKB-KW"/>
</dbReference>
<dbReference type="eggNOG" id="ENOG502S6PI">
    <property type="taxonomic scope" value="Eukaryota"/>
</dbReference>
<evidence type="ECO:0000256" key="2">
    <source>
        <dbReference type="ARBA" id="ARBA00023130"/>
    </source>
</evidence>
<dbReference type="InterPro" id="IPR013106">
    <property type="entry name" value="Ig_V-set"/>
</dbReference>
<dbReference type="InterPro" id="IPR013783">
    <property type="entry name" value="Ig-like_fold"/>
</dbReference>
<dbReference type="AlphaFoldDB" id="W5NLA6"/>
<evidence type="ECO:0000313" key="8">
    <source>
        <dbReference type="Proteomes" id="UP000018468"/>
    </source>
</evidence>
<dbReference type="Pfam" id="PF07686">
    <property type="entry name" value="V-set"/>
    <property type="match status" value="1"/>
</dbReference>
<dbReference type="SMART" id="SM00406">
    <property type="entry name" value="IGv"/>
    <property type="match status" value="1"/>
</dbReference>
<dbReference type="Proteomes" id="UP000018468">
    <property type="component" value="Unassembled WGS sequence"/>
</dbReference>
<dbReference type="HOGENOM" id="CLU_077975_8_1_1"/>
<keyword evidence="3" id="KW-0675">Receptor</keyword>
<dbReference type="OMA" id="FRQYPNG"/>
<evidence type="ECO:0000256" key="1">
    <source>
        <dbReference type="ARBA" id="ARBA00022729"/>
    </source>
</evidence>
<evidence type="ECO:0000259" key="6">
    <source>
        <dbReference type="PROSITE" id="PS50835"/>
    </source>
</evidence>
<dbReference type="InterPro" id="IPR036179">
    <property type="entry name" value="Ig-like_dom_sf"/>
</dbReference>
<keyword evidence="1" id="KW-0732">Signal</keyword>
<dbReference type="PANTHER" id="PTHR19367">
    <property type="entry name" value="T-CELL RECEPTOR ALPHA CHAIN V REGION"/>
    <property type="match status" value="1"/>
</dbReference>
<dbReference type="GeneTree" id="ENSGT00830000128446"/>
<feature type="domain" description="Ig-like" evidence="6">
    <location>
        <begin position="22"/>
        <end position="116"/>
    </location>
</feature>
<dbReference type="PROSITE" id="PS50835">
    <property type="entry name" value="IG_LIKE"/>
    <property type="match status" value="1"/>
</dbReference>
<dbReference type="GO" id="GO:0006955">
    <property type="term" value="P:immune response"/>
    <property type="evidence" value="ECO:0000318"/>
    <property type="project" value="GO_Central"/>
</dbReference>
<dbReference type="GO" id="GO:0019814">
    <property type="term" value="C:immunoglobulin complex"/>
    <property type="evidence" value="ECO:0000318"/>
    <property type="project" value="GO_Central"/>
</dbReference>
<reference evidence="7" key="2">
    <citation type="submission" date="2025-08" db="UniProtKB">
        <authorList>
            <consortium name="Ensembl"/>
        </authorList>
    </citation>
    <scope>IDENTIFICATION</scope>
</reference>
<dbReference type="CDD" id="cd00099">
    <property type="entry name" value="IgV"/>
    <property type="match status" value="1"/>
</dbReference>
<evidence type="ECO:0000256" key="3">
    <source>
        <dbReference type="ARBA" id="ARBA00023170"/>
    </source>
</evidence>
<dbReference type="InParanoid" id="W5NLA6"/>
<protein>
    <recommendedName>
        <fullName evidence="6">Ig-like domain-containing protein</fullName>
    </recommendedName>
</protein>
<keyword evidence="8" id="KW-1185">Reference proteome</keyword>
<dbReference type="InterPro" id="IPR051287">
    <property type="entry name" value="TCR_variable_region"/>
</dbReference>
<evidence type="ECO:0000256" key="4">
    <source>
        <dbReference type="ARBA" id="ARBA00023319"/>
    </source>
</evidence>
<evidence type="ECO:0000256" key="5">
    <source>
        <dbReference type="ARBA" id="ARBA00043266"/>
    </source>
</evidence>
<dbReference type="FunFam" id="2.60.40.10:FF:002173">
    <property type="entry name" value="TRADV8 protein"/>
    <property type="match status" value="1"/>
</dbReference>
<organism evidence="7 8">
    <name type="scientific">Lepisosteus oculatus</name>
    <name type="common">Spotted gar</name>
    <dbReference type="NCBI Taxonomy" id="7918"/>
    <lineage>
        <taxon>Eukaryota</taxon>
        <taxon>Metazoa</taxon>
        <taxon>Chordata</taxon>
        <taxon>Craniata</taxon>
        <taxon>Vertebrata</taxon>
        <taxon>Euteleostomi</taxon>
        <taxon>Actinopterygii</taxon>
        <taxon>Neopterygii</taxon>
        <taxon>Holostei</taxon>
        <taxon>Semionotiformes</taxon>
        <taxon>Lepisosteidae</taxon>
        <taxon>Lepisosteus</taxon>
    </lineage>
</organism>
<sequence length="116" mass="12950">ITITYCNFYSFSAAVHCDSISPQQTKVSGEEEGSVTLQCSYSTSNAGYRLYWYRQYPHRPLQYILYKGAGTWSGDHTADFAKDRFRSAVSGSSTTLRITKLSLSDSAVYFCALRAA</sequence>
<dbReference type="STRING" id="7918.ENSLOCP00000021415"/>
<dbReference type="Gene3D" id="2.60.40.10">
    <property type="entry name" value="Immunoglobulins"/>
    <property type="match status" value="1"/>
</dbReference>
<name>W5NLA6_LEPOC</name>